<dbReference type="EMBL" id="RJKX01000011">
    <property type="protein sequence ID" value="ROQ01094.1"/>
    <property type="molecule type" value="Genomic_DNA"/>
</dbReference>
<protein>
    <recommendedName>
        <fullName evidence="4">Cysteine desulfurase</fullName>
    </recommendedName>
</protein>
<evidence type="ECO:0000259" key="11">
    <source>
        <dbReference type="Pfam" id="PF00266"/>
    </source>
</evidence>
<evidence type="ECO:0000256" key="4">
    <source>
        <dbReference type="ARBA" id="ARBA00013558"/>
    </source>
</evidence>
<evidence type="ECO:0000256" key="7">
    <source>
        <dbReference type="ARBA" id="ARBA00022898"/>
    </source>
</evidence>
<evidence type="ECO:0000313" key="13">
    <source>
        <dbReference type="Proteomes" id="UP000278222"/>
    </source>
</evidence>
<keyword evidence="13" id="KW-1185">Reference proteome</keyword>
<comment type="function">
    <text evidence="2">Catalyzes the removal of elemental sulfur atoms from cysteine to produce alanine. Seems to participate in the biosynthesis of the nitrogenase metalloclusters by providing the inorganic sulfur required for the Fe-S core formation.</text>
</comment>
<gene>
    <name evidence="12" type="ORF">EDC65_0269</name>
</gene>
<proteinExistence type="inferred from homology"/>
<comment type="similarity">
    <text evidence="3">Belongs to the class-V pyridoxal-phosphate-dependent aminotransferase family. NifS/IscS subfamily.</text>
</comment>
<sequence length="367" mass="37282">MTAYLDHNATSPLRPQARDAMVAALAECGNPSSPHAAGRAVRARVEAARRRIAAAFDMPSDAIVFTSGGTEANNLALRGTGAVTVLVSGIEHDSVLEAAPRAERIPVDGNGVVDLAWLEARLATGGVGLVSVMLANNETGVIQPVAEITRLAHREGALVHADATQAAGRIPVSFTDLDVELMTISAHKLGGPPGIGALLMQEGFPLRPLLRGGRQENGLRAGTENAPAIAGFAAAVDAAAAPDAGVGVLRDRLEGLLLAAVPEATIFGRAAERLPNTIAVAMPGVPAETQVMALDLAGVAVSAGAACSSGKVRTSPVLAAMGVDAALARQAIRISLGWNSTADDVARCADAWGALWARAAGRARAAA</sequence>
<dbReference type="InterPro" id="IPR015421">
    <property type="entry name" value="PyrdxlP-dep_Trfase_major"/>
</dbReference>
<feature type="domain" description="Aminotransferase class V" evidence="11">
    <location>
        <begin position="4"/>
        <end position="347"/>
    </location>
</feature>
<dbReference type="Gene3D" id="3.40.640.10">
    <property type="entry name" value="Type I PLP-dependent aspartate aminotransferase-like (Major domain)"/>
    <property type="match status" value="1"/>
</dbReference>
<keyword evidence="6" id="KW-0479">Metal-binding</keyword>
<name>A0A3N1M0R8_9PROT</name>
<dbReference type="PIRSF" id="PIRSF005572">
    <property type="entry name" value="NifS"/>
    <property type="match status" value="1"/>
</dbReference>
<keyword evidence="9" id="KW-0411">Iron-sulfur</keyword>
<dbReference type="PANTHER" id="PTHR11601">
    <property type="entry name" value="CYSTEINE DESULFURYLASE FAMILY MEMBER"/>
    <property type="match status" value="1"/>
</dbReference>
<dbReference type="Proteomes" id="UP000278222">
    <property type="component" value="Unassembled WGS sequence"/>
</dbReference>
<keyword evidence="8" id="KW-0408">Iron</keyword>
<evidence type="ECO:0000256" key="2">
    <source>
        <dbReference type="ARBA" id="ARBA00003120"/>
    </source>
</evidence>
<dbReference type="Gene3D" id="1.10.260.50">
    <property type="match status" value="1"/>
</dbReference>
<reference evidence="12 13" key="1">
    <citation type="submission" date="2018-11" db="EMBL/GenBank/DDBJ databases">
        <title>Genomic Encyclopedia of Type Strains, Phase IV (KMG-IV): sequencing the most valuable type-strain genomes for metagenomic binning, comparative biology and taxonomic classification.</title>
        <authorList>
            <person name="Goeker M."/>
        </authorList>
    </citation>
    <scope>NUCLEOTIDE SEQUENCE [LARGE SCALE GENOMIC DNA]</scope>
    <source>
        <strain evidence="12 13">DSM 5900</strain>
    </source>
</reference>
<evidence type="ECO:0000256" key="3">
    <source>
        <dbReference type="ARBA" id="ARBA00006490"/>
    </source>
</evidence>
<comment type="cofactor">
    <cofactor evidence="1">
        <name>pyridoxal 5'-phosphate</name>
        <dbReference type="ChEBI" id="CHEBI:597326"/>
    </cofactor>
</comment>
<comment type="catalytic activity">
    <reaction evidence="10">
        <text>(sulfur carrier)-H + L-cysteine = (sulfur carrier)-SH + L-alanine</text>
        <dbReference type="Rhea" id="RHEA:43892"/>
        <dbReference type="Rhea" id="RHEA-COMP:14737"/>
        <dbReference type="Rhea" id="RHEA-COMP:14739"/>
        <dbReference type="ChEBI" id="CHEBI:29917"/>
        <dbReference type="ChEBI" id="CHEBI:35235"/>
        <dbReference type="ChEBI" id="CHEBI:57972"/>
        <dbReference type="ChEBI" id="CHEBI:64428"/>
        <dbReference type="EC" id="2.8.1.7"/>
    </reaction>
</comment>
<dbReference type="SUPFAM" id="SSF53383">
    <property type="entry name" value="PLP-dependent transferases"/>
    <property type="match status" value="1"/>
</dbReference>
<dbReference type="OrthoDB" id="9808002at2"/>
<keyword evidence="7" id="KW-0663">Pyridoxal phosphate</keyword>
<dbReference type="Pfam" id="PF00266">
    <property type="entry name" value="Aminotran_5"/>
    <property type="match status" value="1"/>
</dbReference>
<dbReference type="PANTHER" id="PTHR11601:SF34">
    <property type="entry name" value="CYSTEINE DESULFURASE"/>
    <property type="match status" value="1"/>
</dbReference>
<evidence type="ECO:0000256" key="1">
    <source>
        <dbReference type="ARBA" id="ARBA00001933"/>
    </source>
</evidence>
<dbReference type="GO" id="GO:0031071">
    <property type="term" value="F:cysteine desulfurase activity"/>
    <property type="evidence" value="ECO:0007669"/>
    <property type="project" value="UniProtKB-EC"/>
</dbReference>
<evidence type="ECO:0000256" key="8">
    <source>
        <dbReference type="ARBA" id="ARBA00023004"/>
    </source>
</evidence>
<dbReference type="AlphaFoldDB" id="A0A3N1M0R8"/>
<dbReference type="InterPro" id="IPR015424">
    <property type="entry name" value="PyrdxlP-dep_Trfase"/>
</dbReference>
<dbReference type="InterPro" id="IPR000192">
    <property type="entry name" value="Aminotrans_V_dom"/>
</dbReference>
<evidence type="ECO:0000256" key="5">
    <source>
        <dbReference type="ARBA" id="ARBA00022679"/>
    </source>
</evidence>
<comment type="caution">
    <text evidence="12">The sequence shown here is derived from an EMBL/GenBank/DDBJ whole genome shotgun (WGS) entry which is preliminary data.</text>
</comment>
<evidence type="ECO:0000313" key="12">
    <source>
        <dbReference type="EMBL" id="ROQ01094.1"/>
    </source>
</evidence>
<dbReference type="Gene3D" id="3.90.1150.10">
    <property type="entry name" value="Aspartate Aminotransferase, domain 1"/>
    <property type="match status" value="1"/>
</dbReference>
<dbReference type="InterPro" id="IPR016454">
    <property type="entry name" value="Cysteine_dSase"/>
</dbReference>
<dbReference type="RefSeq" id="WP_123687894.1">
    <property type="nucleotide sequence ID" value="NZ_AP019700.1"/>
</dbReference>
<evidence type="ECO:0000256" key="10">
    <source>
        <dbReference type="ARBA" id="ARBA00050776"/>
    </source>
</evidence>
<keyword evidence="5" id="KW-0808">Transferase</keyword>
<accession>A0A3N1M0R8</accession>
<evidence type="ECO:0000256" key="9">
    <source>
        <dbReference type="ARBA" id="ARBA00023014"/>
    </source>
</evidence>
<dbReference type="GO" id="GO:0051536">
    <property type="term" value="F:iron-sulfur cluster binding"/>
    <property type="evidence" value="ECO:0007669"/>
    <property type="project" value="UniProtKB-KW"/>
</dbReference>
<evidence type="ECO:0000256" key="6">
    <source>
        <dbReference type="ARBA" id="ARBA00022723"/>
    </source>
</evidence>
<dbReference type="InterPro" id="IPR015422">
    <property type="entry name" value="PyrdxlP-dep_Trfase_small"/>
</dbReference>
<organism evidence="12 13">
    <name type="scientific">Stella humosa</name>
    <dbReference type="NCBI Taxonomy" id="94"/>
    <lineage>
        <taxon>Bacteria</taxon>
        <taxon>Pseudomonadati</taxon>
        <taxon>Pseudomonadota</taxon>
        <taxon>Alphaproteobacteria</taxon>
        <taxon>Rhodospirillales</taxon>
        <taxon>Stellaceae</taxon>
        <taxon>Stella</taxon>
    </lineage>
</organism>
<dbReference type="GO" id="GO:0046872">
    <property type="term" value="F:metal ion binding"/>
    <property type="evidence" value="ECO:0007669"/>
    <property type="project" value="UniProtKB-KW"/>
</dbReference>